<sequence length="293" mass="32077">MQAKNEVTIYDIAAALGISSSTVSRALSGVPLVHKETRKRILATARQMGYRQNVFASRLRSQHTGMLGAVVHRLNTAIASCFISAAEHVARRNGYSLIVTQTLEDEVAYSSAIEHLNHHRVDGILICNTDNKSFDPPILHPGSPAVIIERATLRKDANETVIIAREFARYLLDKGCKNIVLTPEHASVPGIEEASFGCQAALAENENRDCRFTIQPKSKLLGDVTVAPRSPDGIIYIGSVLAMLSIPHDKPDRHVHRIGIFNDVSDICSDKFASVGDFATEILLSLMKNTLRS</sequence>
<evidence type="ECO:0000313" key="6">
    <source>
        <dbReference type="Proteomes" id="UP001597112"/>
    </source>
</evidence>
<dbReference type="SUPFAM" id="SSF47413">
    <property type="entry name" value="lambda repressor-like DNA-binding domains"/>
    <property type="match status" value="1"/>
</dbReference>
<dbReference type="Gene3D" id="1.10.260.40">
    <property type="entry name" value="lambda repressor-like DNA-binding domains"/>
    <property type="match status" value="1"/>
</dbReference>
<dbReference type="Gene3D" id="3.40.50.2300">
    <property type="match status" value="1"/>
</dbReference>
<dbReference type="InterPro" id="IPR010982">
    <property type="entry name" value="Lambda_DNA-bd_dom_sf"/>
</dbReference>
<dbReference type="PANTHER" id="PTHR30146">
    <property type="entry name" value="LACI-RELATED TRANSCRIPTIONAL REPRESSOR"/>
    <property type="match status" value="1"/>
</dbReference>
<proteinExistence type="predicted"/>
<dbReference type="Pfam" id="PF00356">
    <property type="entry name" value="LacI"/>
    <property type="match status" value="1"/>
</dbReference>
<dbReference type="RefSeq" id="WP_377581878.1">
    <property type="nucleotide sequence ID" value="NZ_JBHTKA010000007.1"/>
</dbReference>
<dbReference type="EMBL" id="JBHTKA010000007">
    <property type="protein sequence ID" value="MFD1001696.1"/>
    <property type="molecule type" value="Genomic_DNA"/>
</dbReference>
<dbReference type="PANTHER" id="PTHR30146:SF109">
    <property type="entry name" value="HTH-TYPE TRANSCRIPTIONAL REGULATOR GALS"/>
    <property type="match status" value="1"/>
</dbReference>
<dbReference type="GO" id="GO:0003677">
    <property type="term" value="F:DNA binding"/>
    <property type="evidence" value="ECO:0007669"/>
    <property type="project" value="UniProtKB-KW"/>
</dbReference>
<evidence type="ECO:0000313" key="5">
    <source>
        <dbReference type="EMBL" id="MFD1001696.1"/>
    </source>
</evidence>
<comment type="caution">
    <text evidence="5">The sequence shown here is derived from an EMBL/GenBank/DDBJ whole genome shotgun (WGS) entry which is preliminary data.</text>
</comment>
<protein>
    <submittedName>
        <fullName evidence="5">LacI family DNA-binding transcriptional regulator</fullName>
    </submittedName>
</protein>
<dbReference type="PROSITE" id="PS50932">
    <property type="entry name" value="HTH_LACI_2"/>
    <property type="match status" value="1"/>
</dbReference>
<name>A0ABW3K892_9BACT</name>
<evidence type="ECO:0000256" key="1">
    <source>
        <dbReference type="ARBA" id="ARBA00023015"/>
    </source>
</evidence>
<dbReference type="SUPFAM" id="SSF53822">
    <property type="entry name" value="Periplasmic binding protein-like I"/>
    <property type="match status" value="1"/>
</dbReference>
<evidence type="ECO:0000256" key="3">
    <source>
        <dbReference type="ARBA" id="ARBA00023163"/>
    </source>
</evidence>
<dbReference type="Proteomes" id="UP001597112">
    <property type="component" value="Unassembled WGS sequence"/>
</dbReference>
<keyword evidence="1" id="KW-0805">Transcription regulation</keyword>
<gene>
    <name evidence="5" type="ORF">ACFQ21_20360</name>
</gene>
<evidence type="ECO:0000259" key="4">
    <source>
        <dbReference type="PROSITE" id="PS50932"/>
    </source>
</evidence>
<dbReference type="InterPro" id="IPR000843">
    <property type="entry name" value="HTH_LacI"/>
</dbReference>
<accession>A0ABW3K892</accession>
<dbReference type="SMART" id="SM00354">
    <property type="entry name" value="HTH_LACI"/>
    <property type="match status" value="1"/>
</dbReference>
<dbReference type="CDD" id="cd01392">
    <property type="entry name" value="HTH_LacI"/>
    <property type="match status" value="1"/>
</dbReference>
<reference evidence="6" key="1">
    <citation type="journal article" date="2019" name="Int. J. Syst. Evol. Microbiol.">
        <title>The Global Catalogue of Microorganisms (GCM) 10K type strain sequencing project: providing services to taxonomists for standard genome sequencing and annotation.</title>
        <authorList>
            <consortium name="The Broad Institute Genomics Platform"/>
            <consortium name="The Broad Institute Genome Sequencing Center for Infectious Disease"/>
            <person name="Wu L."/>
            <person name="Ma J."/>
        </authorList>
    </citation>
    <scope>NUCLEOTIDE SEQUENCE [LARGE SCALE GENOMIC DNA]</scope>
    <source>
        <strain evidence="6">CCUG 58938</strain>
    </source>
</reference>
<dbReference type="InterPro" id="IPR028082">
    <property type="entry name" value="Peripla_BP_I"/>
</dbReference>
<keyword evidence="2 5" id="KW-0238">DNA-binding</keyword>
<dbReference type="Pfam" id="PF00532">
    <property type="entry name" value="Peripla_BP_1"/>
    <property type="match status" value="1"/>
</dbReference>
<evidence type="ECO:0000256" key="2">
    <source>
        <dbReference type="ARBA" id="ARBA00023125"/>
    </source>
</evidence>
<organism evidence="5 6">
    <name type="scientific">Ohtaekwangia kribbensis</name>
    <dbReference type="NCBI Taxonomy" id="688913"/>
    <lineage>
        <taxon>Bacteria</taxon>
        <taxon>Pseudomonadati</taxon>
        <taxon>Bacteroidota</taxon>
        <taxon>Cytophagia</taxon>
        <taxon>Cytophagales</taxon>
        <taxon>Fulvivirgaceae</taxon>
        <taxon>Ohtaekwangia</taxon>
    </lineage>
</organism>
<keyword evidence="6" id="KW-1185">Reference proteome</keyword>
<feature type="domain" description="HTH lacI-type" evidence="4">
    <location>
        <begin position="7"/>
        <end position="61"/>
    </location>
</feature>
<keyword evidence="3" id="KW-0804">Transcription</keyword>
<dbReference type="InterPro" id="IPR001761">
    <property type="entry name" value="Peripla_BP/Lac1_sug-bd_dom"/>
</dbReference>